<dbReference type="EMBL" id="JAGDFL010000277">
    <property type="protein sequence ID" value="KAG7394361.1"/>
    <property type="molecule type" value="Genomic_DNA"/>
</dbReference>
<keyword evidence="2" id="KW-1185">Reference proteome</keyword>
<sequence length="286" mass="32250">MSTARRRRRTINSNIVDVSVESDEDAVDSCPLLGEEEASRNDNQTLRICDVRRVDNGAPGTKKNFVQRIRSRKNRLVQRVLVACRLAEPSRDLAFKSEQVGNKAVMEQLSAIRYSLVAHSQSIVNMSTALCCFTGNSSRSLHDDSVDVLANVAAEGHKIREHSLVFSNLVEKSVLAKIDRRMTEFEHIDSLIAERAKLVLEADYAKRKLLLEQQHGKANRIADRKHALEAAQLDCERATRVIADQLSFVQPKQDTEFLELFREYALLVAQFFTRGAKLVEDTAISQ</sequence>
<accession>A0A8T1WMD1</accession>
<reference evidence="1" key="1">
    <citation type="submission" date="2021-02" db="EMBL/GenBank/DDBJ databases">
        <authorList>
            <person name="Palmer J.M."/>
        </authorList>
    </citation>
    <scope>NUCLEOTIDE SEQUENCE</scope>
    <source>
        <strain evidence="1">SCRP23</strain>
    </source>
</reference>
<dbReference type="Proteomes" id="UP000693981">
    <property type="component" value="Unassembled WGS sequence"/>
</dbReference>
<protein>
    <recommendedName>
        <fullName evidence="3">BAR domain-containing protein</fullName>
    </recommendedName>
</protein>
<organism evidence="1 2">
    <name type="scientific">Phytophthora boehmeriae</name>
    <dbReference type="NCBI Taxonomy" id="109152"/>
    <lineage>
        <taxon>Eukaryota</taxon>
        <taxon>Sar</taxon>
        <taxon>Stramenopiles</taxon>
        <taxon>Oomycota</taxon>
        <taxon>Peronosporomycetes</taxon>
        <taxon>Peronosporales</taxon>
        <taxon>Peronosporaceae</taxon>
        <taxon>Phytophthora</taxon>
    </lineage>
</organism>
<gene>
    <name evidence="1" type="ORF">PHYBOEH_005267</name>
</gene>
<name>A0A8T1WMD1_9STRA</name>
<evidence type="ECO:0000313" key="1">
    <source>
        <dbReference type="EMBL" id="KAG7394361.1"/>
    </source>
</evidence>
<evidence type="ECO:0000313" key="2">
    <source>
        <dbReference type="Proteomes" id="UP000693981"/>
    </source>
</evidence>
<evidence type="ECO:0008006" key="3">
    <source>
        <dbReference type="Google" id="ProtNLM"/>
    </source>
</evidence>
<dbReference type="OrthoDB" id="112290at2759"/>
<dbReference type="AlphaFoldDB" id="A0A8T1WMD1"/>
<comment type="caution">
    <text evidence="1">The sequence shown here is derived from an EMBL/GenBank/DDBJ whole genome shotgun (WGS) entry which is preliminary data.</text>
</comment>
<proteinExistence type="predicted"/>